<feature type="domain" description="EF-hand" evidence="4">
    <location>
        <begin position="206"/>
        <end position="241"/>
    </location>
</feature>
<dbReference type="EMBL" id="ATMH01001162">
    <property type="protein sequence ID" value="EPY35276.1"/>
    <property type="molecule type" value="Genomic_DNA"/>
</dbReference>
<dbReference type="Gene3D" id="3.10.20.650">
    <property type="match status" value="1"/>
</dbReference>
<evidence type="ECO:0000256" key="3">
    <source>
        <dbReference type="SAM" id="MobiDB-lite"/>
    </source>
</evidence>
<gene>
    <name evidence="6" type="ORF">STCU_01162</name>
    <name evidence="5" type="ORF">STCU_03471</name>
</gene>
<name>S9W7P5_9TRYP</name>
<keyword evidence="2" id="KW-0175">Coiled coil</keyword>
<keyword evidence="7" id="KW-1185">Reference proteome</keyword>
<evidence type="ECO:0000313" key="6">
    <source>
        <dbReference type="EMBL" id="EPY35276.1"/>
    </source>
</evidence>
<sequence>MFIVQVAADIFGNKLNFELSFGSRPTLSELSKSIETSFSTEISNTRPDSVPPHTFHIAKIKIYDEEKNKWVDLLGEAQLVDYCQLYAFQPENAWHKESQKAIPPAARPPQPATPQRSAAAASGSRALTATSSAVAPYTGGRGEASGARRYGATPTAASGALVPKLSADASPEEKVRVVFSEFDTKGTRSIDMEDFRNGFRNMGLDFSSATVEDLFERGDLNRDGRISYSEFERFARLYPIMTDCIFFRSKAFWEEEQLRKDIQGERDAYERAEVTVEQSTRALDTAESDVVVAQSSVRHADEELRDRTDRMRELAKDVDDARKEKDRALRDKKDREGVLTDAREREKEARRELQDMARDCDKLDRRAAALGSDAAAADDKVRQLQKALEEAKRAADRAHQAAEQAVAEADLAKEREKDAALEADAITRDVPKAEEGVRLADRNVAAAEQALKDLDNIGKDLGREADEAARRRDAGEKAVAEAKEKVTVRVREVETARSSLLERERVVKHKEAELEDHRRQRELVTQHERTLIEQELRLREQRDSLEQRETKLMSEASNFLTNMRQNVTGRSYSRDPSAF</sequence>
<evidence type="ECO:0000256" key="1">
    <source>
        <dbReference type="ARBA" id="ARBA00022837"/>
    </source>
</evidence>
<reference evidence="6" key="2">
    <citation type="submission" date="2013-03" db="EMBL/GenBank/DDBJ databases">
        <authorList>
            <person name="Motta M.C.M."/>
            <person name="Martins A.C.A."/>
            <person name="Preta C.M.C.C."/>
            <person name="Silva R."/>
            <person name="de Souza S.S."/>
            <person name="Klein C.C."/>
            <person name="de Almeida L.G.P."/>
            <person name="Cunha O.L."/>
            <person name="Colabardini A.C."/>
            <person name="Lima B.A."/>
            <person name="Machado C.R."/>
            <person name="Soares C.M.A."/>
            <person name="de Menezes C.B.A."/>
            <person name="Bartolomeu D.C."/>
            <person name="Grisard E.C."/>
            <person name="Fantinatti-Garboggini F."/>
            <person name="Rodrigues-Luiz G.F."/>
            <person name="Wagner G."/>
            <person name="Goldman G.H."/>
            <person name="Fietto J.L.R."/>
            <person name="Ciapina L.P."/>
            <person name="Brocchi M."/>
            <person name="Elias M.C."/>
            <person name="Goldman M.H.S."/>
            <person name="Sagot M.-F."/>
            <person name="Pereira M."/>
            <person name="Stoco P.H."/>
            <person name="Teixeira S.M.R."/>
            <person name="de Mendonca-Neto R.P."/>
            <person name="Maciel T.E.F."/>
            <person name="Mendes T.A.O."/>
            <person name="Urmenyi T.P."/>
            <person name="Teixeira M.M.G."/>
            <person name="de Camargo E.F.P."/>
            <person name="de Sousa W."/>
            <person name="Schenkman S."/>
            <person name="de Vasconcelos A.T.R."/>
        </authorList>
    </citation>
    <scope>NUCLEOTIDE SEQUENCE</scope>
</reference>
<dbReference type="Gene3D" id="1.10.238.10">
    <property type="entry name" value="EF-hand"/>
    <property type="match status" value="1"/>
</dbReference>
<feature type="region of interest" description="Disordered" evidence="3">
    <location>
        <begin position="97"/>
        <end position="150"/>
    </location>
</feature>
<evidence type="ECO:0000313" key="7">
    <source>
        <dbReference type="Proteomes" id="UP000015354"/>
    </source>
</evidence>
<dbReference type="OrthoDB" id="26525at2759"/>
<evidence type="ECO:0000259" key="4">
    <source>
        <dbReference type="PROSITE" id="PS50222"/>
    </source>
</evidence>
<feature type="domain" description="EF-hand" evidence="4">
    <location>
        <begin position="170"/>
        <end position="205"/>
    </location>
</feature>
<dbReference type="AlphaFoldDB" id="S9W7P5"/>
<accession>S9W7P5</accession>
<feature type="coiled-coil region" evidence="2">
    <location>
        <begin position="255"/>
        <end position="527"/>
    </location>
</feature>
<comment type="caution">
    <text evidence="6">The sequence shown here is derived from an EMBL/GenBank/DDBJ whole genome shotgun (WGS) entry which is preliminary data.</text>
</comment>
<evidence type="ECO:0000313" key="5">
    <source>
        <dbReference type="EMBL" id="EPY31407.1"/>
    </source>
</evidence>
<dbReference type="Pfam" id="PF13499">
    <property type="entry name" value="EF-hand_7"/>
    <property type="match status" value="1"/>
</dbReference>
<evidence type="ECO:0000256" key="2">
    <source>
        <dbReference type="SAM" id="Coils"/>
    </source>
</evidence>
<proteinExistence type="predicted"/>
<dbReference type="SMART" id="SM00054">
    <property type="entry name" value="EFh"/>
    <property type="match status" value="2"/>
</dbReference>
<dbReference type="InterPro" id="IPR011992">
    <property type="entry name" value="EF-hand-dom_pair"/>
</dbReference>
<dbReference type="InterPro" id="IPR018247">
    <property type="entry name" value="EF_Hand_1_Ca_BS"/>
</dbReference>
<organism evidence="6 7">
    <name type="scientific">Strigomonas culicis</name>
    <dbReference type="NCBI Taxonomy" id="28005"/>
    <lineage>
        <taxon>Eukaryota</taxon>
        <taxon>Discoba</taxon>
        <taxon>Euglenozoa</taxon>
        <taxon>Kinetoplastea</taxon>
        <taxon>Metakinetoplastina</taxon>
        <taxon>Trypanosomatida</taxon>
        <taxon>Trypanosomatidae</taxon>
        <taxon>Strigomonadinae</taxon>
        <taxon>Strigomonas</taxon>
    </lineage>
</organism>
<keyword evidence="1" id="KW-0106">Calcium</keyword>
<protein>
    <submittedName>
        <fullName evidence="6">Calmodulin-like protein containing EF hand</fullName>
    </submittedName>
</protein>
<dbReference type="InterPro" id="IPR002048">
    <property type="entry name" value="EF_hand_dom"/>
</dbReference>
<dbReference type="PROSITE" id="PS50222">
    <property type="entry name" value="EF_HAND_2"/>
    <property type="match status" value="2"/>
</dbReference>
<dbReference type="FunFam" id="3.10.20.650:FF:000001">
    <property type="entry name" value="Calmodulin-like protein containing EF hand domain"/>
    <property type="match status" value="1"/>
</dbReference>
<dbReference type="GO" id="GO:0005509">
    <property type="term" value="F:calcium ion binding"/>
    <property type="evidence" value="ECO:0007669"/>
    <property type="project" value="InterPro"/>
</dbReference>
<feature type="compositionally biased region" description="Low complexity" evidence="3">
    <location>
        <begin position="113"/>
        <end position="133"/>
    </location>
</feature>
<dbReference type="PROSITE" id="PS00018">
    <property type="entry name" value="EF_HAND_1"/>
    <property type="match status" value="1"/>
</dbReference>
<dbReference type="Proteomes" id="UP000015354">
    <property type="component" value="Unassembled WGS sequence"/>
</dbReference>
<dbReference type="SUPFAM" id="SSF47473">
    <property type="entry name" value="EF-hand"/>
    <property type="match status" value="1"/>
</dbReference>
<dbReference type="EMBL" id="ATMH01003471">
    <property type="protein sequence ID" value="EPY31407.1"/>
    <property type="molecule type" value="Genomic_DNA"/>
</dbReference>
<dbReference type="CDD" id="cd00051">
    <property type="entry name" value="EFh"/>
    <property type="match status" value="1"/>
</dbReference>
<reference evidence="6 7" key="1">
    <citation type="journal article" date="2013" name="PLoS ONE">
        <title>Predicting the Proteins of Angomonas deanei, Strigomonas culicis and Their Respective Endosymbionts Reveals New Aspects of the Trypanosomatidae Family.</title>
        <authorList>
            <person name="Motta M.C."/>
            <person name="Martins A.C."/>
            <person name="de Souza S.S."/>
            <person name="Catta-Preta C.M."/>
            <person name="Silva R."/>
            <person name="Klein C.C."/>
            <person name="de Almeida L.G."/>
            <person name="de Lima Cunha O."/>
            <person name="Ciapina L.P."/>
            <person name="Brocchi M."/>
            <person name="Colabardini A.C."/>
            <person name="de Araujo Lima B."/>
            <person name="Machado C.R."/>
            <person name="de Almeida Soares C.M."/>
            <person name="Probst C.M."/>
            <person name="de Menezes C.B."/>
            <person name="Thompson C.E."/>
            <person name="Bartholomeu D.C."/>
            <person name="Gradia D.F."/>
            <person name="Pavoni D.P."/>
            <person name="Grisard E.C."/>
            <person name="Fantinatti-Garboggini F."/>
            <person name="Marchini F.K."/>
            <person name="Rodrigues-Luiz G.F."/>
            <person name="Wagner G."/>
            <person name="Goldman G.H."/>
            <person name="Fietto J.L."/>
            <person name="Elias M.C."/>
            <person name="Goldman M.H."/>
            <person name="Sagot M.F."/>
            <person name="Pereira M."/>
            <person name="Stoco P.H."/>
            <person name="de Mendonca-Neto R.P."/>
            <person name="Teixeira S.M."/>
            <person name="Maciel T.E."/>
            <person name="de Oliveira Mendes T.A."/>
            <person name="Urmenyi T.P."/>
            <person name="de Souza W."/>
            <person name="Schenkman S."/>
            <person name="de Vasconcelos A.T."/>
        </authorList>
    </citation>
    <scope>NUCLEOTIDE SEQUENCE [LARGE SCALE GENOMIC DNA]</scope>
</reference>